<evidence type="ECO:0000313" key="4">
    <source>
        <dbReference type="Proteomes" id="UP001145087"/>
    </source>
</evidence>
<dbReference type="Proteomes" id="UP001145087">
    <property type="component" value="Unassembled WGS sequence"/>
</dbReference>
<reference evidence="3" key="1">
    <citation type="submission" date="2022-11" db="EMBL/GenBank/DDBJ databases">
        <title>Marilongibacter aestuarii gen. nov., sp. nov., isolated from tidal flat sediment.</title>
        <authorList>
            <person name="Jiayan W."/>
        </authorList>
    </citation>
    <scope>NUCLEOTIDE SEQUENCE</scope>
    <source>
        <strain evidence="3">Z1-6</strain>
    </source>
</reference>
<dbReference type="GO" id="GO:0016853">
    <property type="term" value="F:isomerase activity"/>
    <property type="evidence" value="ECO:0007669"/>
    <property type="project" value="UniProtKB-KW"/>
</dbReference>
<accession>A0A9X3FCD4</accession>
<dbReference type="PROSITE" id="PS51257">
    <property type="entry name" value="PROKAR_LIPOPROTEIN"/>
    <property type="match status" value="1"/>
</dbReference>
<dbReference type="PANTHER" id="PTHR12110:SF41">
    <property type="entry name" value="INOSOSE DEHYDRATASE"/>
    <property type="match status" value="1"/>
</dbReference>
<proteinExistence type="predicted"/>
<comment type="caution">
    <text evidence="3">The sequence shown here is derived from an EMBL/GenBank/DDBJ whole genome shotgun (WGS) entry which is preliminary data.</text>
</comment>
<feature type="chain" id="PRO_5040958613" evidence="1">
    <location>
        <begin position="20"/>
        <end position="303"/>
    </location>
</feature>
<feature type="domain" description="Xylose isomerase-like TIM barrel" evidence="2">
    <location>
        <begin position="67"/>
        <end position="296"/>
    </location>
</feature>
<dbReference type="AlphaFoldDB" id="A0A9X3FCD4"/>
<name>A0A9X3FCD4_9BACT</name>
<evidence type="ECO:0000313" key="3">
    <source>
        <dbReference type="EMBL" id="MCY1720320.1"/>
    </source>
</evidence>
<dbReference type="PANTHER" id="PTHR12110">
    <property type="entry name" value="HYDROXYPYRUVATE ISOMERASE"/>
    <property type="match status" value="1"/>
</dbReference>
<evidence type="ECO:0000259" key="2">
    <source>
        <dbReference type="Pfam" id="PF01261"/>
    </source>
</evidence>
<evidence type="ECO:0000256" key="1">
    <source>
        <dbReference type="SAM" id="SignalP"/>
    </source>
</evidence>
<dbReference type="InterPro" id="IPR036237">
    <property type="entry name" value="Xyl_isomerase-like_sf"/>
</dbReference>
<dbReference type="Gene3D" id="3.20.20.150">
    <property type="entry name" value="Divalent-metal-dependent TIM barrel enzymes"/>
    <property type="match status" value="1"/>
</dbReference>
<dbReference type="SUPFAM" id="SSF51658">
    <property type="entry name" value="Xylose isomerase-like"/>
    <property type="match status" value="1"/>
</dbReference>
<sequence length="303" mass="34371">MISKKISLNLLVIAAFVFAIQGFTACNSTPKKATEETKVEKSAEIFIGLQLWSVKDDMNKDVAGTLAAVGEMGYKFVETAGYGDGKIYGLDPLEFKSLCEKNGLKFLGAHTGQAVPAKENWDETMAWWDTCIAAHKAAGVKWIVQPFMDKVGYESLEGIKRYSEYFNAVGEKCNAAGIRFGYHNHDAEFTTEFDGKPVYDWMLELTDPEKVMFQLDLYWIDHGGKVATDYFAKYPGRFELYHIKDEKELGESGKMDFKPAFEQRAKSGAEYGIVEVERYNFEPIESCKKSLEYLKTQDYVDFY</sequence>
<dbReference type="RefSeq" id="WP_343332653.1">
    <property type="nucleotide sequence ID" value="NZ_JAPOHD010000015.1"/>
</dbReference>
<dbReference type="EMBL" id="JAPOHD010000015">
    <property type="protein sequence ID" value="MCY1720320.1"/>
    <property type="molecule type" value="Genomic_DNA"/>
</dbReference>
<dbReference type="Pfam" id="PF01261">
    <property type="entry name" value="AP_endonuc_2"/>
    <property type="match status" value="1"/>
</dbReference>
<feature type="signal peptide" evidence="1">
    <location>
        <begin position="1"/>
        <end position="19"/>
    </location>
</feature>
<keyword evidence="4" id="KW-1185">Reference proteome</keyword>
<protein>
    <submittedName>
        <fullName evidence="3">Sugar phosphate isomerase/epimerase</fullName>
    </submittedName>
</protein>
<dbReference type="InterPro" id="IPR013022">
    <property type="entry name" value="Xyl_isomerase-like_TIM-brl"/>
</dbReference>
<dbReference type="InterPro" id="IPR050312">
    <property type="entry name" value="IolE/XylAMocC-like"/>
</dbReference>
<keyword evidence="3" id="KW-0413">Isomerase</keyword>
<keyword evidence="1" id="KW-0732">Signal</keyword>
<organism evidence="3 4">
    <name type="scientific">Draconibacterium aestuarii</name>
    <dbReference type="NCBI Taxonomy" id="2998507"/>
    <lineage>
        <taxon>Bacteria</taxon>
        <taxon>Pseudomonadati</taxon>
        <taxon>Bacteroidota</taxon>
        <taxon>Bacteroidia</taxon>
        <taxon>Marinilabiliales</taxon>
        <taxon>Prolixibacteraceae</taxon>
        <taxon>Draconibacterium</taxon>
    </lineage>
</organism>
<gene>
    <name evidence="3" type="ORF">OU798_08195</name>
</gene>